<comment type="caution">
    <text evidence="2">The sequence shown here is derived from an EMBL/GenBank/DDBJ whole genome shotgun (WGS) entry which is preliminary data.</text>
</comment>
<dbReference type="Proteomes" id="UP000762676">
    <property type="component" value="Unassembled WGS sequence"/>
</dbReference>
<sequence>MMSFEDDWNVQAFNQGSPRNGTLIVSSLYLSSETSLLKFSPPTPPLTPPTPPTPTPTSPTPPLISPTHPPTTPTQLTPPLTPPQTSKTTLPYGPILKR</sequence>
<organism evidence="2 3">
    <name type="scientific">Elysia marginata</name>
    <dbReference type="NCBI Taxonomy" id="1093978"/>
    <lineage>
        <taxon>Eukaryota</taxon>
        <taxon>Metazoa</taxon>
        <taxon>Spiralia</taxon>
        <taxon>Lophotrochozoa</taxon>
        <taxon>Mollusca</taxon>
        <taxon>Gastropoda</taxon>
        <taxon>Heterobranchia</taxon>
        <taxon>Euthyneura</taxon>
        <taxon>Panpulmonata</taxon>
        <taxon>Sacoglossa</taxon>
        <taxon>Placobranchoidea</taxon>
        <taxon>Plakobranchidae</taxon>
        <taxon>Elysia</taxon>
    </lineage>
</organism>
<feature type="compositionally biased region" description="Polar residues" evidence="1">
    <location>
        <begin position="11"/>
        <end position="21"/>
    </location>
</feature>
<evidence type="ECO:0000313" key="2">
    <source>
        <dbReference type="EMBL" id="GFR76623.1"/>
    </source>
</evidence>
<proteinExistence type="predicted"/>
<dbReference type="EMBL" id="BMAT01008032">
    <property type="protein sequence ID" value="GFR76623.1"/>
    <property type="molecule type" value="Genomic_DNA"/>
</dbReference>
<evidence type="ECO:0000313" key="3">
    <source>
        <dbReference type="Proteomes" id="UP000762676"/>
    </source>
</evidence>
<feature type="compositionally biased region" description="Pro residues" evidence="1">
    <location>
        <begin position="41"/>
        <end position="72"/>
    </location>
</feature>
<feature type="compositionally biased region" description="Low complexity" evidence="1">
    <location>
        <begin position="73"/>
        <end position="91"/>
    </location>
</feature>
<evidence type="ECO:0000256" key="1">
    <source>
        <dbReference type="SAM" id="MobiDB-lite"/>
    </source>
</evidence>
<keyword evidence="3" id="KW-1185">Reference proteome</keyword>
<protein>
    <submittedName>
        <fullName evidence="2">Uncharacterized protein</fullName>
    </submittedName>
</protein>
<name>A0AAV4FV64_9GAST</name>
<feature type="region of interest" description="Disordered" evidence="1">
    <location>
        <begin position="1"/>
        <end position="21"/>
    </location>
</feature>
<feature type="region of interest" description="Disordered" evidence="1">
    <location>
        <begin position="36"/>
        <end position="98"/>
    </location>
</feature>
<dbReference type="AlphaFoldDB" id="A0AAV4FV64"/>
<gene>
    <name evidence="2" type="ORF">ElyMa_003948000</name>
</gene>
<reference evidence="2 3" key="1">
    <citation type="journal article" date="2021" name="Elife">
        <title>Chloroplast acquisition without the gene transfer in kleptoplastic sea slugs, Plakobranchus ocellatus.</title>
        <authorList>
            <person name="Maeda T."/>
            <person name="Takahashi S."/>
            <person name="Yoshida T."/>
            <person name="Shimamura S."/>
            <person name="Takaki Y."/>
            <person name="Nagai Y."/>
            <person name="Toyoda A."/>
            <person name="Suzuki Y."/>
            <person name="Arimoto A."/>
            <person name="Ishii H."/>
            <person name="Satoh N."/>
            <person name="Nishiyama T."/>
            <person name="Hasebe M."/>
            <person name="Maruyama T."/>
            <person name="Minagawa J."/>
            <person name="Obokata J."/>
            <person name="Shigenobu S."/>
        </authorList>
    </citation>
    <scope>NUCLEOTIDE SEQUENCE [LARGE SCALE GENOMIC DNA]</scope>
</reference>
<accession>A0AAV4FV64</accession>